<feature type="region of interest" description="Disordered" evidence="9">
    <location>
        <begin position="1"/>
        <end position="60"/>
    </location>
</feature>
<evidence type="ECO:0000313" key="10">
    <source>
        <dbReference type="EMBL" id="ATG27325.1"/>
    </source>
</evidence>
<evidence type="ECO:0000256" key="6">
    <source>
        <dbReference type="ARBA" id="ARBA00034021"/>
    </source>
</evidence>
<feature type="compositionally biased region" description="Basic and acidic residues" evidence="9">
    <location>
        <begin position="43"/>
        <end position="59"/>
    </location>
</feature>
<dbReference type="PANTHER" id="PTHR10381:SF15">
    <property type="entry name" value="CHLOROPLASTIC ATP-DEPENDENT CLP PROTEASE PROTEOLYTIC SUBUNIT 1"/>
    <property type="match status" value="1"/>
</dbReference>
<name>A0A291F5G0_9ASTR</name>
<reference evidence="11" key="2">
    <citation type="submission" date="2017-08" db="EMBL/GenBank/DDBJ databases">
        <authorList>
            <person name="Knox E.B."/>
        </authorList>
    </citation>
    <scope>NUCLEOTIDE SEQUENCE</scope>
</reference>
<evidence type="ECO:0000313" key="11">
    <source>
        <dbReference type="EMBL" id="ATG27372.1"/>
    </source>
</evidence>
<evidence type="ECO:0000256" key="2">
    <source>
        <dbReference type="ARBA" id="ARBA00022640"/>
    </source>
</evidence>
<dbReference type="GeneID" id="34729973"/>
<dbReference type="CDD" id="cd07017">
    <property type="entry name" value="S14_ClpP_2"/>
    <property type="match status" value="1"/>
</dbReference>
<dbReference type="GO" id="GO:0004176">
    <property type="term" value="F:ATP-dependent peptidase activity"/>
    <property type="evidence" value="ECO:0007669"/>
    <property type="project" value="InterPro"/>
</dbReference>
<accession>A0A291F5G0</accession>
<dbReference type="PRINTS" id="PR00127">
    <property type="entry name" value="CLPPROTEASEP"/>
</dbReference>
<dbReference type="Gene3D" id="3.90.226.10">
    <property type="entry name" value="2-enoyl-CoA Hydratase, Chain A, domain 1"/>
    <property type="match status" value="1"/>
</dbReference>
<comment type="similarity">
    <text evidence="1 8">Belongs to the peptidase S14 family.</text>
</comment>
<reference evidence="11" key="1">
    <citation type="journal article" date="2014" name="Proc. Natl. Acad. Sci. U.S.A.">
        <title>The dynamic history of plastid genomes in the Campanulaceae sensu lato is unique among angiosperms.</title>
        <authorList>
            <person name="Knox E.B."/>
        </authorList>
    </citation>
    <scope>NUCLEOTIDE SEQUENCE</scope>
</reference>
<dbReference type="PROSITE" id="PS00382">
    <property type="entry name" value="CLP_PROTEASE_HIS"/>
    <property type="match status" value="1"/>
</dbReference>
<keyword evidence="4" id="KW-0378">Hydrolase</keyword>
<dbReference type="EMBL" id="MF770631">
    <property type="protein sequence ID" value="ATG27372.1"/>
    <property type="molecule type" value="Genomic_DNA"/>
</dbReference>
<dbReference type="GO" id="GO:0009368">
    <property type="term" value="C:endopeptidase Clp complex"/>
    <property type="evidence" value="ECO:0007669"/>
    <property type="project" value="TreeGrafter"/>
</dbReference>
<dbReference type="AlphaFoldDB" id="A0A291F5G0"/>
<dbReference type="GO" id="GO:0004252">
    <property type="term" value="F:serine-type endopeptidase activity"/>
    <property type="evidence" value="ECO:0007669"/>
    <property type="project" value="UniProtKB-EC"/>
</dbReference>
<dbReference type="Pfam" id="PF00574">
    <property type="entry name" value="CLP_protease"/>
    <property type="match status" value="1"/>
</dbReference>
<keyword evidence="5" id="KW-0720">Serine protease</keyword>
<organism evidence="11">
    <name type="scientific">Cyphia tortilis</name>
    <dbReference type="NCBI Taxonomy" id="2041122"/>
    <lineage>
        <taxon>Eukaryota</taxon>
        <taxon>Viridiplantae</taxon>
        <taxon>Streptophyta</taxon>
        <taxon>Embryophyta</taxon>
        <taxon>Tracheophyta</taxon>
        <taxon>Spermatophyta</taxon>
        <taxon>Magnoliopsida</taxon>
        <taxon>eudicotyledons</taxon>
        <taxon>Gunneridae</taxon>
        <taxon>Pentapetalae</taxon>
        <taxon>asterids</taxon>
        <taxon>campanulids</taxon>
        <taxon>Asterales</taxon>
        <taxon>Campanulaceae</taxon>
        <taxon>Cyphia</taxon>
    </lineage>
</organism>
<geneLocation type="plastid" evidence="11"/>
<dbReference type="GO" id="GO:0006515">
    <property type="term" value="P:protein quality control for misfolded or incompletely synthesized proteins"/>
    <property type="evidence" value="ECO:0007669"/>
    <property type="project" value="TreeGrafter"/>
</dbReference>
<dbReference type="SUPFAM" id="SSF52096">
    <property type="entry name" value="ClpP/crotonase"/>
    <property type="match status" value="1"/>
</dbReference>
<keyword evidence="3 11" id="KW-0645">Protease</keyword>
<comment type="catalytic activity">
    <reaction evidence="6 7">
        <text>Hydrolysis of proteins to small peptides in the presence of ATP and magnesium. alpha-casein is the usual test substrate. In the absence of ATP, only oligopeptides shorter than five residues are hydrolyzed (such as succinyl-Leu-Tyr-|-NHMec, and Leu-Tyr-Leu-|-Tyr-Trp, in which cleavage of the -Tyr-|-Leu- and -Tyr-|-Trp bonds also occurs).</text>
        <dbReference type="EC" id="3.4.21.92"/>
    </reaction>
</comment>
<evidence type="ECO:0000256" key="8">
    <source>
        <dbReference type="RuleBase" id="RU003567"/>
    </source>
</evidence>
<keyword evidence="2 11" id="KW-0934">Plastid</keyword>
<dbReference type="InterPro" id="IPR029045">
    <property type="entry name" value="ClpP/crotonase-like_dom_sf"/>
</dbReference>
<dbReference type="EMBL" id="MF770631">
    <property type="protein sequence ID" value="ATG27325.1"/>
    <property type="molecule type" value="Genomic_DNA"/>
</dbReference>
<dbReference type="GO" id="GO:0051117">
    <property type="term" value="F:ATPase binding"/>
    <property type="evidence" value="ECO:0007669"/>
    <property type="project" value="TreeGrafter"/>
</dbReference>
<gene>
    <name evidence="11" type="primary">clpP</name>
    <name evidence="10" type="ORF">Cyp_tor1Pt0816</name>
    <name evidence="11" type="ORF">Cyp_tor1Pt1827</name>
</gene>
<evidence type="ECO:0000256" key="3">
    <source>
        <dbReference type="ARBA" id="ARBA00022670"/>
    </source>
</evidence>
<dbReference type="InterPro" id="IPR001907">
    <property type="entry name" value="ClpP"/>
</dbReference>
<dbReference type="InterPro" id="IPR023562">
    <property type="entry name" value="ClpP/TepA"/>
</dbReference>
<dbReference type="RefSeq" id="YP_009436995.1">
    <property type="nucleotide sequence ID" value="NC_036094.1"/>
</dbReference>
<feature type="active site" evidence="7">
    <location>
        <position position="171"/>
    </location>
</feature>
<dbReference type="PANTHER" id="PTHR10381">
    <property type="entry name" value="ATP-DEPENDENT CLP PROTEASE PROTEOLYTIC SUBUNIT"/>
    <property type="match status" value="1"/>
</dbReference>
<proteinExistence type="inferred from homology"/>
<dbReference type="GeneID" id="34730050"/>
<evidence type="ECO:0000256" key="9">
    <source>
        <dbReference type="SAM" id="MobiDB-lite"/>
    </source>
</evidence>
<dbReference type="InterPro" id="IPR033135">
    <property type="entry name" value="ClpP_His_AS"/>
</dbReference>
<dbReference type="GO" id="GO:0009532">
    <property type="term" value="C:plastid stroma"/>
    <property type="evidence" value="ECO:0007669"/>
    <property type="project" value="UniProtKB-ARBA"/>
</dbReference>
<evidence type="ECO:0000256" key="7">
    <source>
        <dbReference type="PROSITE-ProRule" id="PRU10086"/>
    </source>
</evidence>
<dbReference type="RefSeq" id="YP_009436950.1">
    <property type="nucleotide sequence ID" value="NC_036094.1"/>
</dbReference>
<evidence type="ECO:0000256" key="4">
    <source>
        <dbReference type="ARBA" id="ARBA00022801"/>
    </source>
</evidence>
<evidence type="ECO:0000256" key="1">
    <source>
        <dbReference type="ARBA" id="ARBA00007039"/>
    </source>
</evidence>
<sequence>MPVGVPKVPYLMPGPIPDPSRHTDPEPTPTPTPEAEAEAESEDKDKAKAKAKAKDKDKDDDREEWIELYDRLSRMRSLFLFEELSDEIANNIIGLMAFLNIDDNTQEQFLFINSPGGGMINGLGVYDMSQAVLPDVHTLCVGDAISMAAFILAGGADSKRTAFPHSTIMIHQPRTSQYDGPPSEVFLDGQDMDLVRSIIEDLYVQRTRQPLSVIREDMIRDHFMTATEAKDYGLVDSIGEG</sequence>
<evidence type="ECO:0000256" key="5">
    <source>
        <dbReference type="ARBA" id="ARBA00022825"/>
    </source>
</evidence>
<protein>
    <recommendedName>
        <fullName evidence="8">ATP-dependent Clp protease proteolytic subunit</fullName>
    </recommendedName>
</protein>